<evidence type="ECO:0000313" key="2">
    <source>
        <dbReference type="EMBL" id="SJM96335.1"/>
    </source>
</evidence>
<organism evidence="2 3">
    <name type="scientific">Crenothrix polyspora</name>
    <dbReference type="NCBI Taxonomy" id="360316"/>
    <lineage>
        <taxon>Bacteria</taxon>
        <taxon>Pseudomonadati</taxon>
        <taxon>Pseudomonadota</taxon>
        <taxon>Gammaproteobacteria</taxon>
        <taxon>Methylococcales</taxon>
        <taxon>Crenotrichaceae</taxon>
        <taxon>Crenothrix</taxon>
    </lineage>
</organism>
<dbReference type="Gene3D" id="3.30.2090.10">
    <property type="entry name" value="Multidrug efflux transporter AcrB TolC docking domain, DN and DC subdomains"/>
    <property type="match status" value="2"/>
</dbReference>
<feature type="transmembrane region" description="Helical" evidence="1">
    <location>
        <begin position="362"/>
        <end position="380"/>
    </location>
</feature>
<feature type="transmembrane region" description="Helical" evidence="1">
    <location>
        <begin position="981"/>
        <end position="1000"/>
    </location>
</feature>
<dbReference type="GO" id="GO:0042910">
    <property type="term" value="F:xenobiotic transmembrane transporter activity"/>
    <property type="evidence" value="ECO:0007669"/>
    <property type="project" value="TreeGrafter"/>
</dbReference>
<dbReference type="Pfam" id="PF00873">
    <property type="entry name" value="ACR_tran"/>
    <property type="match status" value="1"/>
</dbReference>
<keyword evidence="1" id="KW-0472">Membrane</keyword>
<evidence type="ECO:0000313" key="3">
    <source>
        <dbReference type="Proteomes" id="UP000195667"/>
    </source>
</evidence>
<dbReference type="Proteomes" id="UP000195667">
    <property type="component" value="Unassembled WGS sequence"/>
</dbReference>
<keyword evidence="1" id="KW-0812">Transmembrane</keyword>
<feature type="transmembrane region" description="Helical" evidence="1">
    <location>
        <begin position="1012"/>
        <end position="1037"/>
    </location>
</feature>
<dbReference type="InterPro" id="IPR027463">
    <property type="entry name" value="AcrB_DN_DC_subdom"/>
</dbReference>
<dbReference type="GO" id="GO:0005886">
    <property type="term" value="C:plasma membrane"/>
    <property type="evidence" value="ECO:0007669"/>
    <property type="project" value="TreeGrafter"/>
</dbReference>
<feature type="transmembrane region" description="Helical" evidence="1">
    <location>
        <begin position="336"/>
        <end position="355"/>
    </location>
</feature>
<reference evidence="3" key="1">
    <citation type="submission" date="2017-02" db="EMBL/GenBank/DDBJ databases">
        <authorList>
            <person name="Daims H."/>
        </authorList>
    </citation>
    <scope>NUCLEOTIDE SEQUENCE [LARGE SCALE GENOMIC DNA]</scope>
</reference>
<feature type="transmembrane region" description="Helical" evidence="1">
    <location>
        <begin position="881"/>
        <end position="900"/>
    </location>
</feature>
<evidence type="ECO:0000256" key="1">
    <source>
        <dbReference type="SAM" id="Phobius"/>
    </source>
</evidence>
<dbReference type="Gene3D" id="3.30.70.1320">
    <property type="entry name" value="Multidrug efflux transporter AcrB pore domain like"/>
    <property type="match status" value="1"/>
</dbReference>
<dbReference type="OrthoDB" id="9758757at2"/>
<dbReference type="AlphaFoldDB" id="A0A1R4HJD5"/>
<dbReference type="PRINTS" id="PR00702">
    <property type="entry name" value="ACRIFLAVINRP"/>
</dbReference>
<protein>
    <submittedName>
        <fullName evidence="2">Acriflavin resistance protein</fullName>
    </submittedName>
</protein>
<dbReference type="SUPFAM" id="SSF82714">
    <property type="entry name" value="Multidrug efflux transporter AcrB TolC docking domain, DN and DC subdomains"/>
    <property type="match status" value="2"/>
</dbReference>
<proteinExistence type="predicted"/>
<dbReference type="SUPFAM" id="SSF82866">
    <property type="entry name" value="Multidrug efflux transporter AcrB transmembrane domain"/>
    <property type="match status" value="2"/>
</dbReference>
<dbReference type="InterPro" id="IPR001036">
    <property type="entry name" value="Acrflvin-R"/>
</dbReference>
<dbReference type="PANTHER" id="PTHR32063">
    <property type="match status" value="1"/>
</dbReference>
<name>A0A1R4HJD5_9GAMM</name>
<dbReference type="RefSeq" id="WP_087145169.1">
    <property type="nucleotide sequence ID" value="NZ_FUKI01000169.1"/>
</dbReference>
<feature type="transmembrane region" description="Helical" evidence="1">
    <location>
        <begin position="472"/>
        <end position="498"/>
    </location>
</feature>
<gene>
    <name evidence="2" type="ORF">CRENPOLYSF1_890005</name>
</gene>
<dbReference type="EMBL" id="FUKI01000169">
    <property type="protein sequence ID" value="SJM96335.1"/>
    <property type="molecule type" value="Genomic_DNA"/>
</dbReference>
<dbReference type="SUPFAM" id="SSF82693">
    <property type="entry name" value="Multidrug efflux transporter AcrB pore domain, PN1, PN2, PC1 and PC2 subdomains"/>
    <property type="match status" value="2"/>
</dbReference>
<accession>A0A1R4HJD5</accession>
<sequence length="1044" mass="113197">MLAALVRFSIRYYGVVIALAVVILLYGTYRFTSAGLDIFPELSPKQVIIQTEAPGLAPEQVEVLVTQIIETAVSGLIDMSSVHSESIQGLSVVTVIFAESTDVYRNRQLVNERLSSLSAKLPANITPMLVPLSSSSATVLTIGLSSENSNLMALRSLVDWTIVPRLLAVPGVADVNVFGGDIQQLQIQVNPDTLKRFNLALDDIVQAATQAGTIQGGGFIENANQRFTLHITGQPVTPEQFAKIIVKREQGRNVSLGEVAHITYAPAPAIGAAQIMGKPAIVMMVIGQYNANTLSVSRHVEQALKEFGPLFSKQALHFYSHLFRPADYIERSVANLAEHLVIGAVFVLIILYVFLFNLRVALISMLAIPVSLTGAVLVLLESGVNLNIMVLGGLAIALGEVVDDAIIDVENIFRRLRENQNLTHPLAIAQVIHSASLEVRSSVVYASFIVALVFVPLLTLEGVTGRLFAPLGYSYILAILVSLVVALTLVPALCYALLQHRMAKIVEPPLIRWLTPLYGKLLKCVFKHFKIVALCCLLVCLAGLSALVKVDNEFLPELREGHYIVHTTSLPGTSLQESLRMGKQLTKQFMQLTGVQSVSQWAGRAERGADTYGSHYSEYEVRLEPLSGAGQQHIKDKLRAILAHFPGVVFEVNTFLTERVDETISGYTSPVVVNIYGNDLNALDAKAQAVAEIMKHIKGATEVQVRSPLGTPMMQVAMDLDQLAFKGVLPTQVVQTLQSAYETRSVGKVIQGNKSYDIAVTLAPELRGLTESIAQLMLRTQDGNLVSFNEIADIRHSVGRYNVLHQGAQRRQTVTSHVINRDVTGFMEELKTRVLTDIAWLPSVHVVNGQPSNPATHNSMGLSYPEFTGAAVEQKKARHTLILHALLASVGVLIFIYIAIGSVRHLCLTLLNVPFALIGGVLAVLLTGATVSVGSVVGFVTLFGITVRNSIMLLSHYHHLVDVEGKAWNKATAIQGAQQRFPSVLMTALVTALAMLPVTFSSDNPGLEIMGPMAAIIVGGLSSSTLLNLLLLPSVLLRYGNFVK</sequence>
<dbReference type="Gene3D" id="3.30.70.1430">
    <property type="entry name" value="Multidrug efflux transporter AcrB pore domain"/>
    <property type="match status" value="2"/>
</dbReference>
<keyword evidence="3" id="KW-1185">Reference proteome</keyword>
<dbReference type="Gene3D" id="3.30.70.1440">
    <property type="entry name" value="Multidrug efflux transporter AcrB pore domain"/>
    <property type="match status" value="1"/>
</dbReference>
<dbReference type="Gene3D" id="1.20.1640.10">
    <property type="entry name" value="Multidrug efflux transporter AcrB transmembrane domain"/>
    <property type="match status" value="2"/>
</dbReference>
<feature type="transmembrane region" description="Helical" evidence="1">
    <location>
        <begin position="907"/>
        <end position="930"/>
    </location>
</feature>
<feature type="transmembrane region" description="Helical" evidence="1">
    <location>
        <begin position="12"/>
        <end position="29"/>
    </location>
</feature>
<feature type="transmembrane region" description="Helical" evidence="1">
    <location>
        <begin position="443"/>
        <end position="460"/>
    </location>
</feature>
<dbReference type="PANTHER" id="PTHR32063:SF4">
    <property type="entry name" value="SLR6043 PROTEIN"/>
    <property type="match status" value="1"/>
</dbReference>
<keyword evidence="1" id="KW-1133">Transmembrane helix</keyword>